<accession>A0A820JMW2</accession>
<organism evidence="2 3">
    <name type="scientific">Rotaria magnacalcarata</name>
    <dbReference type="NCBI Taxonomy" id="392030"/>
    <lineage>
        <taxon>Eukaryota</taxon>
        <taxon>Metazoa</taxon>
        <taxon>Spiralia</taxon>
        <taxon>Gnathifera</taxon>
        <taxon>Rotifera</taxon>
        <taxon>Eurotatoria</taxon>
        <taxon>Bdelloidea</taxon>
        <taxon>Philodinida</taxon>
        <taxon>Philodinidae</taxon>
        <taxon>Rotaria</taxon>
    </lineage>
</organism>
<dbReference type="AlphaFoldDB" id="A0A820JMW2"/>
<sequence length="193" mass="21457">MDTSLNSQLLVASLVNVMELIKVSQDTFLNMKIASAFRQVYNENANKDNGRCKKTERLIERVIDKVLANNVVYEAKIRSERLRNLSRDKSQPSTSGTVHNSNRGLKRPSEECIENSNKQIKRTPQAPVDVDEIVPEVGTSMNYAPTSMRNRLPPCECGSIHHRAGSTIVAETRPVNGGDNGTDQNAYIVDLSD</sequence>
<evidence type="ECO:0000313" key="2">
    <source>
        <dbReference type="EMBL" id="CAF4330193.1"/>
    </source>
</evidence>
<feature type="compositionally biased region" description="Polar residues" evidence="1">
    <location>
        <begin position="91"/>
        <end position="103"/>
    </location>
</feature>
<feature type="region of interest" description="Disordered" evidence="1">
    <location>
        <begin position="171"/>
        <end position="193"/>
    </location>
</feature>
<evidence type="ECO:0000313" key="3">
    <source>
        <dbReference type="Proteomes" id="UP000663842"/>
    </source>
</evidence>
<dbReference type="EMBL" id="CAJOBF010013495">
    <property type="protein sequence ID" value="CAF4330193.1"/>
    <property type="molecule type" value="Genomic_DNA"/>
</dbReference>
<evidence type="ECO:0000256" key="1">
    <source>
        <dbReference type="SAM" id="MobiDB-lite"/>
    </source>
</evidence>
<protein>
    <submittedName>
        <fullName evidence="2">Uncharacterized protein</fullName>
    </submittedName>
</protein>
<gene>
    <name evidence="2" type="ORF">UXM345_LOCUS34949</name>
</gene>
<name>A0A820JMW2_9BILA</name>
<proteinExistence type="predicted"/>
<dbReference type="Proteomes" id="UP000663842">
    <property type="component" value="Unassembled WGS sequence"/>
</dbReference>
<comment type="caution">
    <text evidence="2">The sequence shown here is derived from an EMBL/GenBank/DDBJ whole genome shotgun (WGS) entry which is preliminary data.</text>
</comment>
<reference evidence="2" key="1">
    <citation type="submission" date="2021-02" db="EMBL/GenBank/DDBJ databases">
        <authorList>
            <person name="Nowell W R."/>
        </authorList>
    </citation>
    <scope>NUCLEOTIDE SEQUENCE</scope>
</reference>
<feature type="region of interest" description="Disordered" evidence="1">
    <location>
        <begin position="84"/>
        <end position="110"/>
    </location>
</feature>